<dbReference type="InterPro" id="IPR016064">
    <property type="entry name" value="NAD/diacylglycerol_kinase_sf"/>
</dbReference>
<dbReference type="EMBL" id="BATC01000006">
    <property type="protein sequence ID" value="GAD58364.1"/>
    <property type="molecule type" value="Genomic_DNA"/>
</dbReference>
<evidence type="ECO:0000259" key="2">
    <source>
        <dbReference type="PROSITE" id="PS50146"/>
    </source>
</evidence>
<evidence type="ECO:0000256" key="1">
    <source>
        <dbReference type="SAM" id="MobiDB-lite"/>
    </source>
</evidence>
<feature type="domain" description="DAGKc" evidence="2">
    <location>
        <begin position="29"/>
        <end position="158"/>
    </location>
</feature>
<sequence length="319" mass="33812">MTDTLGAPPEKQLPEDSGATERRPMTCHAPIKRVVVLVNPMSGGVGANAAAEAQDLMAGFACESEVVLLEGEDMARTIDKVLSGDADLVVVLAGDGTARAVASRAGPDGPLVAPLPGGTMNMLPKALYGTTDWKKALSVILEDGEPQYVSGGEVDGNAFYCAAILGAPALWAPAREALRGGELKLAMTHARRAWRRAFSGRIRFDLDGGPHQRAEAWVLISPMISRALEEPVGLEAAAMNPHDASDAFRLAAHALFDDWRHDPAVKTKPARRIRVSARSRVPAVLDGEPILLPADSTVKFLPKAFRALAPRPPAAEDTV</sequence>
<comment type="caution">
    <text evidence="3">The sequence shown here is derived from an EMBL/GenBank/DDBJ whole genome shotgun (WGS) entry which is preliminary data.</text>
</comment>
<dbReference type="InterPro" id="IPR017438">
    <property type="entry name" value="ATP-NAD_kinase_N"/>
</dbReference>
<dbReference type="GO" id="GO:0016301">
    <property type="term" value="F:kinase activity"/>
    <property type="evidence" value="ECO:0007669"/>
    <property type="project" value="InterPro"/>
</dbReference>
<dbReference type="SUPFAM" id="SSF111331">
    <property type="entry name" value="NAD kinase/diacylglycerol kinase-like"/>
    <property type="match status" value="1"/>
</dbReference>
<dbReference type="AlphaFoldDB" id="A0A8E0N8B6"/>
<evidence type="ECO:0000313" key="4">
    <source>
        <dbReference type="Proteomes" id="UP000016569"/>
    </source>
</evidence>
<evidence type="ECO:0000313" key="3">
    <source>
        <dbReference type="EMBL" id="GAD58364.1"/>
    </source>
</evidence>
<proteinExistence type="predicted"/>
<feature type="region of interest" description="Disordered" evidence="1">
    <location>
        <begin position="1"/>
        <end position="24"/>
    </location>
</feature>
<reference evidence="4" key="1">
    <citation type="journal article" date="2013" name="Genome Announc.">
        <title>Draft Genome Sequence of the Dimorphic Prosthecate Bacterium Brevundimonas abyssalis TAR-001T.</title>
        <authorList>
            <person name="Tsubouchi T."/>
            <person name="Nishi S."/>
            <person name="Usui K."/>
            <person name="Shimane Y."/>
            <person name="Takaki Y."/>
            <person name="Maruyama T."/>
            <person name="Hatada Y."/>
        </authorList>
    </citation>
    <scope>NUCLEOTIDE SEQUENCE [LARGE SCALE GENOMIC DNA]</scope>
    <source>
        <strain evidence="4">TAR-001</strain>
    </source>
</reference>
<dbReference type="Gene3D" id="3.40.50.10330">
    <property type="entry name" value="Probable inorganic polyphosphate/atp-NAD kinase, domain 1"/>
    <property type="match status" value="1"/>
</dbReference>
<dbReference type="PROSITE" id="PS50146">
    <property type="entry name" value="DAGK"/>
    <property type="match status" value="1"/>
</dbReference>
<dbReference type="InterPro" id="IPR001206">
    <property type="entry name" value="Diacylglycerol_kinase_cat_dom"/>
</dbReference>
<dbReference type="Proteomes" id="UP000016569">
    <property type="component" value="Unassembled WGS sequence"/>
</dbReference>
<accession>A0A8E0N8B6</accession>
<organism evidence="3 4">
    <name type="scientific">Brevundimonas abyssalis TAR-001</name>
    <dbReference type="NCBI Taxonomy" id="1391729"/>
    <lineage>
        <taxon>Bacteria</taxon>
        <taxon>Pseudomonadati</taxon>
        <taxon>Pseudomonadota</taxon>
        <taxon>Alphaproteobacteria</taxon>
        <taxon>Caulobacterales</taxon>
        <taxon>Caulobacteraceae</taxon>
        <taxon>Brevundimonas</taxon>
    </lineage>
</organism>
<gene>
    <name evidence="3" type="ORF">MBEBAB_0614</name>
</gene>
<dbReference type="Pfam" id="PF00781">
    <property type="entry name" value="DAGK_cat"/>
    <property type="match status" value="1"/>
</dbReference>
<protein>
    <recommendedName>
        <fullName evidence="2">DAGKc domain-containing protein</fullName>
    </recommendedName>
</protein>
<keyword evidence="4" id="KW-1185">Reference proteome</keyword>
<name>A0A8E0N8B6_9CAUL</name>